<name>A0A1I1NCC8_9BACT</name>
<evidence type="ECO:0000313" key="2">
    <source>
        <dbReference type="EMBL" id="SFC95289.1"/>
    </source>
</evidence>
<dbReference type="RefSeq" id="WP_091516419.1">
    <property type="nucleotide sequence ID" value="NZ_FOLE01000014.1"/>
</dbReference>
<evidence type="ECO:0000313" key="3">
    <source>
        <dbReference type="Proteomes" id="UP000199514"/>
    </source>
</evidence>
<feature type="compositionally biased region" description="Polar residues" evidence="1">
    <location>
        <begin position="93"/>
        <end position="106"/>
    </location>
</feature>
<dbReference type="STRING" id="927664.SAMN05421780_11413"/>
<evidence type="ECO:0000256" key="1">
    <source>
        <dbReference type="SAM" id="MobiDB-lite"/>
    </source>
</evidence>
<dbReference type="EMBL" id="FOLE01000014">
    <property type="protein sequence ID" value="SFC95289.1"/>
    <property type="molecule type" value="Genomic_DNA"/>
</dbReference>
<gene>
    <name evidence="2" type="ORF">SAMN05421780_11413</name>
</gene>
<proteinExistence type="predicted"/>
<accession>A0A1I1NCC8</accession>
<dbReference type="AlphaFoldDB" id="A0A1I1NCC8"/>
<dbReference type="Proteomes" id="UP000199514">
    <property type="component" value="Unassembled WGS sequence"/>
</dbReference>
<protein>
    <submittedName>
        <fullName evidence="2">Uncharacterized protein</fullName>
    </submittedName>
</protein>
<keyword evidence="3" id="KW-1185">Reference proteome</keyword>
<feature type="compositionally biased region" description="Polar residues" evidence="1">
    <location>
        <begin position="116"/>
        <end position="127"/>
    </location>
</feature>
<reference evidence="2 3" key="1">
    <citation type="submission" date="2016-10" db="EMBL/GenBank/DDBJ databases">
        <authorList>
            <person name="de Groot N.N."/>
        </authorList>
    </citation>
    <scope>NUCLEOTIDE SEQUENCE [LARGE SCALE GENOMIC DNA]</scope>
    <source>
        <strain evidence="2 3">DSM 6793</strain>
    </source>
</reference>
<organism evidence="2 3">
    <name type="scientific">Flexibacter flexilis DSM 6793</name>
    <dbReference type="NCBI Taxonomy" id="927664"/>
    <lineage>
        <taxon>Bacteria</taxon>
        <taxon>Pseudomonadati</taxon>
        <taxon>Bacteroidota</taxon>
        <taxon>Cytophagia</taxon>
        <taxon>Cytophagales</taxon>
        <taxon>Flexibacteraceae</taxon>
        <taxon>Flexibacter</taxon>
    </lineage>
</organism>
<feature type="region of interest" description="Disordered" evidence="1">
    <location>
        <begin position="90"/>
        <end position="127"/>
    </location>
</feature>
<sequence length="139" mass="14669">MNFLNKFPNVLALSTKPETQITQEMIAKANADLAEAKITGVTLLSREAAEAAQANADKVADLQTKLDAATANASASADKITALEQEVTKLKADNQSAGDNHTSIQGKKTETDGADPQQTAYNASSFDFNQRANKALGKS</sequence>